<dbReference type="PANTHER" id="PTHR42254:SF1">
    <property type="entry name" value="CALCINEURIN-LIKE PHOSPHOESTERASE DOMAIN-CONTAINING PROTEIN"/>
    <property type="match status" value="1"/>
</dbReference>
<dbReference type="PROSITE" id="PS50222">
    <property type="entry name" value="EF_HAND_2"/>
    <property type="match status" value="2"/>
</dbReference>
<comment type="caution">
    <text evidence="5">The sequence shown here is derived from an EMBL/GenBank/DDBJ whole genome shotgun (WGS) entry which is preliminary data.</text>
</comment>
<evidence type="ECO:0000313" key="6">
    <source>
        <dbReference type="Proteomes" id="UP000037460"/>
    </source>
</evidence>
<feature type="domain" description="EF-hand" evidence="4">
    <location>
        <begin position="603"/>
        <end position="638"/>
    </location>
</feature>
<dbReference type="EMBL" id="JWZX01002988">
    <property type="protein sequence ID" value="KOO25338.1"/>
    <property type="molecule type" value="Genomic_DNA"/>
</dbReference>
<feature type="domain" description="EF-hand" evidence="4">
    <location>
        <begin position="644"/>
        <end position="679"/>
    </location>
</feature>
<dbReference type="InterPro" id="IPR011992">
    <property type="entry name" value="EF-hand-dom_pair"/>
</dbReference>
<name>A0A0M0JGG8_9EUKA</name>
<dbReference type="Gene3D" id="1.10.238.10">
    <property type="entry name" value="EF-hand"/>
    <property type="match status" value="1"/>
</dbReference>
<keyword evidence="1" id="KW-0106">Calcium</keyword>
<dbReference type="CDD" id="cd00051">
    <property type="entry name" value="EFh"/>
    <property type="match status" value="1"/>
</dbReference>
<dbReference type="SUPFAM" id="SSF56300">
    <property type="entry name" value="Metallo-dependent phosphatases"/>
    <property type="match status" value="1"/>
</dbReference>
<evidence type="ECO:0000313" key="5">
    <source>
        <dbReference type="EMBL" id="KOO25338.1"/>
    </source>
</evidence>
<dbReference type="InterPro" id="IPR029052">
    <property type="entry name" value="Metallo-depent_PP-like"/>
</dbReference>
<keyword evidence="6" id="KW-1185">Reference proteome</keyword>
<organism evidence="5 6">
    <name type="scientific">Chrysochromulina tobinii</name>
    <dbReference type="NCBI Taxonomy" id="1460289"/>
    <lineage>
        <taxon>Eukaryota</taxon>
        <taxon>Haptista</taxon>
        <taxon>Haptophyta</taxon>
        <taxon>Prymnesiophyceae</taxon>
        <taxon>Prymnesiales</taxon>
        <taxon>Chrysochromulinaceae</taxon>
        <taxon>Chrysochromulina</taxon>
    </lineage>
</organism>
<evidence type="ECO:0000259" key="4">
    <source>
        <dbReference type="PROSITE" id="PS50222"/>
    </source>
</evidence>
<keyword evidence="3" id="KW-0812">Transmembrane</keyword>
<dbReference type="GO" id="GO:0005509">
    <property type="term" value="F:calcium ion binding"/>
    <property type="evidence" value="ECO:0007669"/>
    <property type="project" value="InterPro"/>
</dbReference>
<dbReference type="PROSITE" id="PS00018">
    <property type="entry name" value="EF_HAND_1"/>
    <property type="match status" value="2"/>
</dbReference>
<evidence type="ECO:0000256" key="2">
    <source>
        <dbReference type="SAM" id="MobiDB-lite"/>
    </source>
</evidence>
<dbReference type="SUPFAM" id="SSF47473">
    <property type="entry name" value="EF-hand"/>
    <property type="match status" value="1"/>
</dbReference>
<sequence length="757" mass="83347">MPGVEAFVASAGNDPVACVCSVVFGFLLALAYYVCHHRKKVLMTNMPNVAFMTDVEGNWEYFIKCIEMSPVLELLSLHEDGSADIKLQPGWHFVFGGDSVDKGGKVGGSIRVATTLVRLKKKYPSAVHIILGNRDINKMRFTSELAPSQLAELHGVPGPYWVAPAKRVSPEGFLRATIAKSRGIQPEEVDEAALRVANTPAARVRWMLKETMGADGEFERRRAELSVIHKIDVSKVSESAVVSSFVDSVARGGVMRELVRLGELAVVLGDTLFVHGGLQGNYRDGHKECFGFVPPNRQYEDVRMWVRQLHRWKTEQIAEWEARPEWEIRRDQTSYASAYEENRRGGHGLMDYCVPNTLPSVVLGRHLDDSGMPAPLPPALEAKLAANGICRLVVGHTPHGNCPTAEDNRGKAASEVRLFSDGSTAVSGCLEDGDRRIAYAVSSRSQPSLSPRSSTSPRRASSDPSRLPGGGIAGRGFDPIGLIEPATSVPTASASPGGTPSASAERYFSKAILTAGTRGEAEEVLMCSCQGLVVKYQMISRNELDKRMRPGGASYRQEQLMAGGGRPRLGQSQPATPTRTCCLLSGDRNYLDEHTSRTDDLFSTERLAETLFKLADVDGDQTVTKEELTSAITQHPELCELWPEFKMEGDELFRLIDTDNSNSISLDELKCYFKKLEPSRKEVVPSFEARLRNTAAFSDLQTMPPPSRVQIYFESLDWHIIRCALMIWLSVSCVSLVLLVSPVHEESPPASPMWLPW</sequence>
<evidence type="ECO:0000256" key="1">
    <source>
        <dbReference type="ARBA" id="ARBA00022837"/>
    </source>
</evidence>
<feature type="transmembrane region" description="Helical" evidence="3">
    <location>
        <begin position="723"/>
        <end position="744"/>
    </location>
</feature>
<evidence type="ECO:0000256" key="3">
    <source>
        <dbReference type="SAM" id="Phobius"/>
    </source>
</evidence>
<gene>
    <name evidence="5" type="ORF">Ctob_001203</name>
</gene>
<accession>A0A0M0JGG8</accession>
<dbReference type="InterPro" id="IPR018247">
    <property type="entry name" value="EF_Hand_1_Ca_BS"/>
</dbReference>
<feature type="compositionally biased region" description="Low complexity" evidence="2">
    <location>
        <begin position="490"/>
        <end position="503"/>
    </location>
</feature>
<feature type="transmembrane region" description="Helical" evidence="3">
    <location>
        <begin position="16"/>
        <end position="35"/>
    </location>
</feature>
<dbReference type="Gene3D" id="3.60.21.10">
    <property type="match status" value="1"/>
</dbReference>
<reference evidence="6" key="1">
    <citation type="journal article" date="2015" name="PLoS Genet.">
        <title>Genome Sequence and Transcriptome Analyses of Chrysochromulina tobin: Metabolic Tools for Enhanced Algal Fitness in the Prominent Order Prymnesiales (Haptophyceae).</title>
        <authorList>
            <person name="Hovde B.T."/>
            <person name="Deodato C.R."/>
            <person name="Hunsperger H.M."/>
            <person name="Ryken S.A."/>
            <person name="Yost W."/>
            <person name="Jha R.K."/>
            <person name="Patterson J."/>
            <person name="Monnat R.J. Jr."/>
            <person name="Barlow S.B."/>
            <person name="Starkenburg S.R."/>
            <person name="Cattolico R.A."/>
        </authorList>
    </citation>
    <scope>NUCLEOTIDE SEQUENCE</scope>
    <source>
        <strain evidence="6">CCMP291</strain>
    </source>
</reference>
<dbReference type="SMART" id="SM00054">
    <property type="entry name" value="EFh"/>
    <property type="match status" value="2"/>
</dbReference>
<feature type="region of interest" description="Disordered" evidence="2">
    <location>
        <begin position="440"/>
        <end position="503"/>
    </location>
</feature>
<dbReference type="PANTHER" id="PTHR42254">
    <property type="entry name" value="METALLOPHOS DOMAIN-CONTAINING PROTEIN"/>
    <property type="match status" value="1"/>
</dbReference>
<dbReference type="Pfam" id="PF13499">
    <property type="entry name" value="EF-hand_7"/>
    <property type="match status" value="1"/>
</dbReference>
<dbReference type="AlphaFoldDB" id="A0A0M0JGG8"/>
<dbReference type="OrthoDB" id="426586at2759"/>
<feature type="compositionally biased region" description="Low complexity" evidence="2">
    <location>
        <begin position="442"/>
        <end position="467"/>
    </location>
</feature>
<dbReference type="Proteomes" id="UP000037460">
    <property type="component" value="Unassembled WGS sequence"/>
</dbReference>
<proteinExistence type="predicted"/>
<keyword evidence="3" id="KW-0472">Membrane</keyword>
<protein>
    <recommendedName>
        <fullName evidence="4">EF-hand domain-containing protein</fullName>
    </recommendedName>
</protein>
<dbReference type="InterPro" id="IPR002048">
    <property type="entry name" value="EF_hand_dom"/>
</dbReference>
<keyword evidence="3" id="KW-1133">Transmembrane helix</keyword>